<dbReference type="AlphaFoldDB" id="A0AAE4FQQ0"/>
<proteinExistence type="predicted"/>
<evidence type="ECO:0000313" key="1">
    <source>
        <dbReference type="EMBL" id="MDS3859959.1"/>
    </source>
</evidence>
<organism evidence="1 2">
    <name type="scientific">Pseudocalidococcus azoricus BACA0444</name>
    <dbReference type="NCBI Taxonomy" id="2918990"/>
    <lineage>
        <taxon>Bacteria</taxon>
        <taxon>Bacillati</taxon>
        <taxon>Cyanobacteriota</taxon>
        <taxon>Cyanophyceae</taxon>
        <taxon>Acaryochloridales</taxon>
        <taxon>Thermosynechococcaceae</taxon>
        <taxon>Pseudocalidococcus</taxon>
        <taxon>Pseudocalidococcus azoricus</taxon>
    </lineage>
</organism>
<name>A0AAE4FQQ0_9CYAN</name>
<accession>A0AAE4FQQ0</accession>
<dbReference type="EMBL" id="JAVMIP010000002">
    <property type="protein sequence ID" value="MDS3859959.1"/>
    <property type="molecule type" value="Genomic_DNA"/>
</dbReference>
<reference evidence="2" key="1">
    <citation type="submission" date="2023-07" db="EMBL/GenBank/DDBJ databases">
        <authorList>
            <person name="Luz R."/>
            <person name="Cordeiro R."/>
            <person name="Fonseca A."/>
            <person name="Goncalves V."/>
        </authorList>
    </citation>
    <scope>NUCLEOTIDE SEQUENCE [LARGE SCALE GENOMIC DNA]</scope>
    <source>
        <strain evidence="2">BACA0444</strain>
    </source>
</reference>
<protein>
    <submittedName>
        <fullName evidence="1">Uncharacterized protein</fullName>
    </submittedName>
</protein>
<keyword evidence="2" id="KW-1185">Reference proteome</keyword>
<dbReference type="Proteomes" id="UP001268256">
    <property type="component" value="Unassembled WGS sequence"/>
</dbReference>
<sequence length="59" mass="6785">MNTKEILQSSESTELNISSLLDLVTQIQAQVPIEEWQKLPTDLSINHDHYLYSSPKVEE</sequence>
<comment type="caution">
    <text evidence="1">The sequence shown here is derived from an EMBL/GenBank/DDBJ whole genome shotgun (WGS) entry which is preliminary data.</text>
</comment>
<gene>
    <name evidence="1" type="ORF">RIF25_03965</name>
</gene>
<evidence type="ECO:0000313" key="2">
    <source>
        <dbReference type="Proteomes" id="UP001268256"/>
    </source>
</evidence>